<protein>
    <submittedName>
        <fullName evidence="1">Uncharacterized protein</fullName>
    </submittedName>
</protein>
<comment type="caution">
    <text evidence="1">The sequence shown here is derived from an EMBL/GenBank/DDBJ whole genome shotgun (WGS) entry which is preliminary data.</text>
</comment>
<keyword evidence="2" id="KW-1185">Reference proteome</keyword>
<reference evidence="2" key="1">
    <citation type="journal article" date="2024" name="Proc. Natl. Acad. Sci. U.S.A.">
        <title>Extraordinary preservation of gene collinearity over three hundred million years revealed in homosporous lycophytes.</title>
        <authorList>
            <person name="Li C."/>
            <person name="Wickell D."/>
            <person name="Kuo L.Y."/>
            <person name="Chen X."/>
            <person name="Nie B."/>
            <person name="Liao X."/>
            <person name="Peng D."/>
            <person name="Ji J."/>
            <person name="Jenkins J."/>
            <person name="Williams M."/>
            <person name="Shu S."/>
            <person name="Plott C."/>
            <person name="Barry K."/>
            <person name="Rajasekar S."/>
            <person name="Grimwood J."/>
            <person name="Han X."/>
            <person name="Sun S."/>
            <person name="Hou Z."/>
            <person name="He W."/>
            <person name="Dai G."/>
            <person name="Sun C."/>
            <person name="Schmutz J."/>
            <person name="Leebens-Mack J.H."/>
            <person name="Li F.W."/>
            <person name="Wang L."/>
        </authorList>
    </citation>
    <scope>NUCLEOTIDE SEQUENCE [LARGE SCALE GENOMIC DNA]</scope>
    <source>
        <strain evidence="2">cv. PW_Plant_1</strain>
    </source>
</reference>
<accession>A0ACC2ACC1</accession>
<organism evidence="1 2">
    <name type="scientific">Diphasiastrum complanatum</name>
    <name type="common">Issler's clubmoss</name>
    <name type="synonym">Lycopodium complanatum</name>
    <dbReference type="NCBI Taxonomy" id="34168"/>
    <lineage>
        <taxon>Eukaryota</taxon>
        <taxon>Viridiplantae</taxon>
        <taxon>Streptophyta</taxon>
        <taxon>Embryophyta</taxon>
        <taxon>Tracheophyta</taxon>
        <taxon>Lycopodiopsida</taxon>
        <taxon>Lycopodiales</taxon>
        <taxon>Lycopodiaceae</taxon>
        <taxon>Lycopodioideae</taxon>
        <taxon>Diphasiastrum</taxon>
    </lineage>
</organism>
<gene>
    <name evidence="1" type="ORF">O6H91_22G005700</name>
</gene>
<name>A0ACC2ACC1_DIPCM</name>
<dbReference type="EMBL" id="CM055113">
    <property type="protein sequence ID" value="KAJ7515209.1"/>
    <property type="molecule type" value="Genomic_DNA"/>
</dbReference>
<evidence type="ECO:0000313" key="2">
    <source>
        <dbReference type="Proteomes" id="UP001162992"/>
    </source>
</evidence>
<evidence type="ECO:0000313" key="1">
    <source>
        <dbReference type="EMBL" id="KAJ7515209.1"/>
    </source>
</evidence>
<sequence length="228" mass="25597">MGVALISITQLVAAAAAASLDTTSYAARGLLAVRPANWQKSRQWGFDSRYSILSISEKKSVSVRAGIHVDRRRHLEESLKRQKVCTEAEAREAEAGVTCPIDCVRVVHNLVEFENILKEADATNDLVVVDFYNSSCGACKYMLPQFMKLCKRGCSEECIVEEENGVIYVKHNVLDEYDDMTDLATLYSIRSVPMFAFFKNGALVEQFPTRDRRKLEQAICRLLSTTTE</sequence>
<proteinExistence type="predicted"/>
<dbReference type="Proteomes" id="UP001162992">
    <property type="component" value="Chromosome 22"/>
</dbReference>